<proteinExistence type="predicted"/>
<protein>
    <submittedName>
        <fullName evidence="1">Uncharacterized protein</fullName>
    </submittedName>
</protein>
<dbReference type="Proteomes" id="UP000765509">
    <property type="component" value="Unassembled WGS sequence"/>
</dbReference>
<gene>
    <name evidence="1" type="ORF">O181_124173</name>
</gene>
<name>A0A9Q3KMI9_9BASI</name>
<sequence length="108" mass="12845">MPRTSQRHQALKDLELMWMISKIDENHQPIAKYLGLPTLPTLGSAMYPQDQAQSTLINQYVCQNCAYMVFWYLAFDWWMNWIMEVNHASDEQAHELSKSVTHYWVHEL</sequence>
<evidence type="ECO:0000313" key="2">
    <source>
        <dbReference type="Proteomes" id="UP000765509"/>
    </source>
</evidence>
<evidence type="ECO:0000313" key="1">
    <source>
        <dbReference type="EMBL" id="MBW0584458.1"/>
    </source>
</evidence>
<accession>A0A9Q3KMI9</accession>
<reference evidence="1" key="1">
    <citation type="submission" date="2021-03" db="EMBL/GenBank/DDBJ databases">
        <title>Draft genome sequence of rust myrtle Austropuccinia psidii MF-1, a brazilian biotype.</title>
        <authorList>
            <person name="Quecine M.C."/>
            <person name="Pachon D.M.R."/>
            <person name="Bonatelli M.L."/>
            <person name="Correr F.H."/>
            <person name="Franceschini L.M."/>
            <person name="Leite T.F."/>
            <person name="Margarido G.R.A."/>
            <person name="Almeida C.A."/>
            <person name="Ferrarezi J.A."/>
            <person name="Labate C.A."/>
        </authorList>
    </citation>
    <scope>NUCLEOTIDE SEQUENCE</scope>
    <source>
        <strain evidence="1">MF-1</strain>
    </source>
</reference>
<organism evidence="1 2">
    <name type="scientific">Austropuccinia psidii MF-1</name>
    <dbReference type="NCBI Taxonomy" id="1389203"/>
    <lineage>
        <taxon>Eukaryota</taxon>
        <taxon>Fungi</taxon>
        <taxon>Dikarya</taxon>
        <taxon>Basidiomycota</taxon>
        <taxon>Pucciniomycotina</taxon>
        <taxon>Pucciniomycetes</taxon>
        <taxon>Pucciniales</taxon>
        <taxon>Sphaerophragmiaceae</taxon>
        <taxon>Austropuccinia</taxon>
    </lineage>
</organism>
<comment type="caution">
    <text evidence="1">The sequence shown here is derived from an EMBL/GenBank/DDBJ whole genome shotgun (WGS) entry which is preliminary data.</text>
</comment>
<dbReference type="EMBL" id="AVOT02118063">
    <property type="protein sequence ID" value="MBW0584458.1"/>
    <property type="molecule type" value="Genomic_DNA"/>
</dbReference>
<dbReference type="AlphaFoldDB" id="A0A9Q3KMI9"/>
<keyword evidence="2" id="KW-1185">Reference proteome</keyword>